<dbReference type="AlphaFoldDB" id="A0A6A6NJ69"/>
<keyword evidence="2" id="KW-1015">Disulfide bond</keyword>
<name>A0A6A6NJ69_HEVBR</name>
<sequence>MPQETKKKKERYMAMYSTNSIILLAFVICLLSHLHLTHGLVQDHFNVEGQVYCDTCRVQFITKATYYIKGAKVRLECKNKETNAIAFSAEAETDHSGKYQIEVQGEHEDCRVIPISSPDSECNEISKDPFLKKSDKIALTHQNGISSNTRTANPIGFLKKVILPQCSKIVRQIEFTATGLMP</sequence>
<evidence type="ECO:0000256" key="1">
    <source>
        <dbReference type="ARBA" id="ARBA00010049"/>
    </source>
</evidence>
<accession>A0A6A6NJ69</accession>
<evidence type="ECO:0000256" key="2">
    <source>
        <dbReference type="ARBA" id="ARBA00023157"/>
    </source>
</evidence>
<gene>
    <name evidence="3" type="ORF">GH714_026139</name>
</gene>
<dbReference type="InterPro" id="IPR006040">
    <property type="entry name" value="Allergen_Ole_e_I_CS"/>
</dbReference>
<dbReference type="InterPro" id="IPR006041">
    <property type="entry name" value="Pollen_Ole_e1_allergen"/>
</dbReference>
<comment type="similarity">
    <text evidence="1">Belongs to the Ole e I family.</text>
</comment>
<dbReference type="PROSITE" id="PS00925">
    <property type="entry name" value="OLEEI"/>
    <property type="match status" value="1"/>
</dbReference>
<organism evidence="3 4">
    <name type="scientific">Hevea brasiliensis</name>
    <name type="common">Para rubber tree</name>
    <name type="synonym">Siphonia brasiliensis</name>
    <dbReference type="NCBI Taxonomy" id="3981"/>
    <lineage>
        <taxon>Eukaryota</taxon>
        <taxon>Viridiplantae</taxon>
        <taxon>Streptophyta</taxon>
        <taxon>Embryophyta</taxon>
        <taxon>Tracheophyta</taxon>
        <taxon>Spermatophyta</taxon>
        <taxon>Magnoliopsida</taxon>
        <taxon>eudicotyledons</taxon>
        <taxon>Gunneridae</taxon>
        <taxon>Pentapetalae</taxon>
        <taxon>rosids</taxon>
        <taxon>fabids</taxon>
        <taxon>Malpighiales</taxon>
        <taxon>Euphorbiaceae</taxon>
        <taxon>Crotonoideae</taxon>
        <taxon>Micrandreae</taxon>
        <taxon>Hevea</taxon>
    </lineage>
</organism>
<dbReference type="PANTHER" id="PTHR31614">
    <property type="entry name" value="PROTEIN DOWNSTREAM OF FLC-RELATED"/>
    <property type="match status" value="1"/>
</dbReference>
<protein>
    <recommendedName>
        <fullName evidence="5">Pollen Ole e 1 allergen and extensin family protein</fullName>
    </recommendedName>
</protein>
<evidence type="ECO:0000313" key="3">
    <source>
        <dbReference type="EMBL" id="KAF2325287.1"/>
    </source>
</evidence>
<comment type="caution">
    <text evidence="3">The sequence shown here is derived from an EMBL/GenBank/DDBJ whole genome shotgun (WGS) entry which is preliminary data.</text>
</comment>
<proteinExistence type="inferred from homology"/>
<keyword evidence="4" id="KW-1185">Reference proteome</keyword>
<dbReference type="EMBL" id="JAAGAX010000001">
    <property type="protein sequence ID" value="KAF2325287.1"/>
    <property type="molecule type" value="Genomic_DNA"/>
</dbReference>
<evidence type="ECO:0000313" key="4">
    <source>
        <dbReference type="Proteomes" id="UP000467840"/>
    </source>
</evidence>
<reference evidence="3 4" key="1">
    <citation type="journal article" date="2020" name="Mol. Plant">
        <title>The Chromosome-Based Rubber Tree Genome Provides New Insights into Spurge Genome Evolution and Rubber Biosynthesis.</title>
        <authorList>
            <person name="Liu J."/>
            <person name="Shi C."/>
            <person name="Shi C.C."/>
            <person name="Li W."/>
            <person name="Zhang Q.J."/>
            <person name="Zhang Y."/>
            <person name="Li K."/>
            <person name="Lu H.F."/>
            <person name="Shi C."/>
            <person name="Zhu S.T."/>
            <person name="Xiao Z.Y."/>
            <person name="Nan H."/>
            <person name="Yue Y."/>
            <person name="Zhu X.G."/>
            <person name="Wu Y."/>
            <person name="Hong X.N."/>
            <person name="Fan G.Y."/>
            <person name="Tong Y."/>
            <person name="Zhang D."/>
            <person name="Mao C.L."/>
            <person name="Liu Y.L."/>
            <person name="Hao S.J."/>
            <person name="Liu W.Q."/>
            <person name="Lv M.Q."/>
            <person name="Zhang H.B."/>
            <person name="Liu Y."/>
            <person name="Hu-Tang G.R."/>
            <person name="Wang J.P."/>
            <person name="Wang J.H."/>
            <person name="Sun Y.H."/>
            <person name="Ni S.B."/>
            <person name="Chen W.B."/>
            <person name="Zhang X.C."/>
            <person name="Jiao Y.N."/>
            <person name="Eichler E.E."/>
            <person name="Li G.H."/>
            <person name="Liu X."/>
            <person name="Gao L.Z."/>
        </authorList>
    </citation>
    <scope>NUCLEOTIDE SEQUENCE [LARGE SCALE GENOMIC DNA]</scope>
    <source>
        <strain evidence="4">cv. GT1</strain>
        <tissue evidence="3">Leaf</tissue>
    </source>
</reference>
<dbReference type="Pfam" id="PF01190">
    <property type="entry name" value="Pollen_Ole_e_1"/>
    <property type="match status" value="1"/>
</dbReference>
<dbReference type="PANTHER" id="PTHR31614:SF2">
    <property type="entry name" value="F28N24.16 PROTEIN"/>
    <property type="match status" value="1"/>
</dbReference>
<dbReference type="GO" id="GO:0005615">
    <property type="term" value="C:extracellular space"/>
    <property type="evidence" value="ECO:0007669"/>
    <property type="project" value="InterPro"/>
</dbReference>
<dbReference type="Proteomes" id="UP000467840">
    <property type="component" value="Chromosome 5"/>
</dbReference>
<evidence type="ECO:0008006" key="5">
    <source>
        <dbReference type="Google" id="ProtNLM"/>
    </source>
</evidence>